<dbReference type="EMBL" id="KN714739">
    <property type="protein sequence ID" value="KUI59932.1"/>
    <property type="molecule type" value="Genomic_DNA"/>
</dbReference>
<dbReference type="SUPFAM" id="SSF57701">
    <property type="entry name" value="Zn2/Cys6 DNA-binding domain"/>
    <property type="match status" value="1"/>
</dbReference>
<dbReference type="Gene3D" id="4.10.240.10">
    <property type="entry name" value="Zn(2)-C6 fungal-type DNA-binding domain"/>
    <property type="match status" value="1"/>
</dbReference>
<dbReference type="Proteomes" id="UP000078576">
    <property type="component" value="Unassembled WGS sequence"/>
</dbReference>
<feature type="compositionally biased region" description="Low complexity" evidence="2">
    <location>
        <begin position="158"/>
        <end position="170"/>
    </location>
</feature>
<dbReference type="CDD" id="cd00067">
    <property type="entry name" value="GAL4"/>
    <property type="match status" value="1"/>
</dbReference>
<feature type="compositionally biased region" description="Basic and acidic residues" evidence="2">
    <location>
        <begin position="1"/>
        <end position="15"/>
    </location>
</feature>
<dbReference type="STRING" id="694573.A0A194V7F9"/>
<feature type="compositionally biased region" description="Low complexity" evidence="2">
    <location>
        <begin position="88"/>
        <end position="101"/>
    </location>
</feature>
<evidence type="ECO:0000259" key="3">
    <source>
        <dbReference type="PROSITE" id="PS50048"/>
    </source>
</evidence>
<organism evidence="4 5">
    <name type="scientific">Cytospora mali</name>
    <name type="common">Apple Valsa canker fungus</name>
    <name type="synonym">Valsa mali</name>
    <dbReference type="NCBI Taxonomy" id="578113"/>
    <lineage>
        <taxon>Eukaryota</taxon>
        <taxon>Fungi</taxon>
        <taxon>Dikarya</taxon>
        <taxon>Ascomycota</taxon>
        <taxon>Pezizomycotina</taxon>
        <taxon>Sordariomycetes</taxon>
        <taxon>Sordariomycetidae</taxon>
        <taxon>Diaporthales</taxon>
        <taxon>Cytosporaceae</taxon>
        <taxon>Cytospora</taxon>
    </lineage>
</organism>
<dbReference type="OrthoDB" id="5419315at2759"/>
<dbReference type="PANTHER" id="PTHR47657:SF7">
    <property type="entry name" value="STEROL REGULATORY ELEMENT-BINDING PROTEIN ECM22"/>
    <property type="match status" value="1"/>
</dbReference>
<keyword evidence="5" id="KW-1185">Reference proteome</keyword>
<dbReference type="Pfam" id="PF00172">
    <property type="entry name" value="Zn_clus"/>
    <property type="match status" value="1"/>
</dbReference>
<dbReference type="InterPro" id="IPR021858">
    <property type="entry name" value="Fun_TF"/>
</dbReference>
<gene>
    <name evidence="4" type="ORF">VP1G_07132</name>
</gene>
<feature type="compositionally biased region" description="Basic and acidic residues" evidence="2">
    <location>
        <begin position="562"/>
        <end position="573"/>
    </location>
</feature>
<feature type="region of interest" description="Disordered" evidence="2">
    <location>
        <begin position="551"/>
        <end position="580"/>
    </location>
</feature>
<accession>A0A194V7F9</accession>
<feature type="region of interest" description="Disordered" evidence="2">
    <location>
        <begin position="1"/>
        <end position="46"/>
    </location>
</feature>
<evidence type="ECO:0000313" key="4">
    <source>
        <dbReference type="EMBL" id="KUI59932.1"/>
    </source>
</evidence>
<dbReference type="PANTHER" id="PTHR47657">
    <property type="entry name" value="STEROL REGULATORY ELEMENT-BINDING PROTEIN ECM22"/>
    <property type="match status" value="1"/>
</dbReference>
<dbReference type="SMART" id="SM00066">
    <property type="entry name" value="GAL4"/>
    <property type="match status" value="1"/>
</dbReference>
<dbReference type="InterPro" id="IPR036864">
    <property type="entry name" value="Zn2-C6_fun-type_DNA-bd_sf"/>
</dbReference>
<protein>
    <submittedName>
        <fullName evidence="4">Sterol uptake control protein 2</fullName>
    </submittedName>
</protein>
<dbReference type="PROSITE" id="PS00463">
    <property type="entry name" value="ZN2_CY6_FUNGAL_1"/>
    <property type="match status" value="1"/>
</dbReference>
<dbReference type="Pfam" id="PF11951">
    <property type="entry name" value="Fungal_trans_2"/>
    <property type="match status" value="1"/>
</dbReference>
<dbReference type="InterPro" id="IPR052400">
    <property type="entry name" value="Zn2-C6_fungal_TF"/>
</dbReference>
<dbReference type="PROSITE" id="PS50048">
    <property type="entry name" value="ZN2_CY6_FUNGAL_2"/>
    <property type="match status" value="1"/>
</dbReference>
<evidence type="ECO:0000313" key="5">
    <source>
        <dbReference type="Proteomes" id="UP000078576"/>
    </source>
</evidence>
<feature type="compositionally biased region" description="Basic residues" evidence="2">
    <location>
        <begin position="35"/>
        <end position="46"/>
    </location>
</feature>
<dbReference type="InterPro" id="IPR001138">
    <property type="entry name" value="Zn2Cys6_DnaBD"/>
</dbReference>
<evidence type="ECO:0000256" key="1">
    <source>
        <dbReference type="ARBA" id="ARBA00023242"/>
    </source>
</evidence>
<feature type="region of interest" description="Disordered" evidence="2">
    <location>
        <begin position="158"/>
        <end position="187"/>
    </location>
</feature>
<keyword evidence="1" id="KW-0539">Nucleus</keyword>
<dbReference type="GO" id="GO:0000981">
    <property type="term" value="F:DNA-binding transcription factor activity, RNA polymerase II-specific"/>
    <property type="evidence" value="ECO:0007669"/>
    <property type="project" value="InterPro"/>
</dbReference>
<feature type="domain" description="Zn(2)-C6 fungal-type" evidence="3">
    <location>
        <begin position="47"/>
        <end position="77"/>
    </location>
</feature>
<proteinExistence type="predicted"/>
<dbReference type="AlphaFoldDB" id="A0A194V7F9"/>
<sequence length="580" mass="63594">MAIVDRDRDRDDHLSHHSSNPAKTPMPMAPEGKPYHAKRPHRKSRLGCRNCKTRRVKCDEAKPSCGSCTSRRETCNYPTLSKLPPQLPGSASASGPTSSSAAAAFTPVSASAPASAFPSPTVPSGLATAPFSSSVSYGSPLSLRTAVSPAASSTSLLLAQTSSPAPSSSSRRGSYLDSPNSNGGNELIIVDEPPVRFAGGDEYDMKLLWFYTTETYASVSIEAGRIPHVDGILKSQIVRFAFQSPFLMDCILGLSAMHMQSRNIMVPMSKALTYRARAFSGYRKAIERAEPKDYPALLACSLLLCALSSELFREPDMKPLYIIDWMVVWRGIGLIIEVVPIEALFSSGLDKLFSRPAVNLNQTATGIPNNLLFMIASIKEGDEDYSYIEAYYSALKFLGGLYLELETGFSPVLSLRIITFFTFLPKPFIQLGRMHRPKALIIIAYYLTFLKMVENVWWLVGIADRGIQDIIEHLGPEWQYLLGVPRAAVGVDDKVELAKLIKGNHAWQPAEVGEIVLHPNPDSRKLTMVNNVGEEVAYDKQMGWVPLAKNVAQGGSSSSSWDTHRLPTPEESIRQSNFSV</sequence>
<name>A0A194V7F9_CYTMA</name>
<reference evidence="5" key="1">
    <citation type="submission" date="2014-12" db="EMBL/GenBank/DDBJ databases">
        <title>Genome Sequence of Valsa Canker Pathogens Uncovers a Specific Adaption of Colonization on Woody Bark.</title>
        <authorList>
            <person name="Yin Z."/>
            <person name="Liu H."/>
            <person name="Gao X."/>
            <person name="Li Z."/>
            <person name="Song N."/>
            <person name="Ke X."/>
            <person name="Dai Q."/>
            <person name="Wu Y."/>
            <person name="Sun Y."/>
            <person name="Xu J.-R."/>
            <person name="Kang Z.K."/>
            <person name="Wang L."/>
            <person name="Huang L."/>
        </authorList>
    </citation>
    <scope>NUCLEOTIDE SEQUENCE [LARGE SCALE GENOMIC DNA]</scope>
    <source>
        <strain evidence="5">SXYL134</strain>
    </source>
</reference>
<dbReference type="GO" id="GO:0008270">
    <property type="term" value="F:zinc ion binding"/>
    <property type="evidence" value="ECO:0007669"/>
    <property type="project" value="InterPro"/>
</dbReference>
<evidence type="ECO:0000256" key="2">
    <source>
        <dbReference type="SAM" id="MobiDB-lite"/>
    </source>
</evidence>
<feature type="region of interest" description="Disordered" evidence="2">
    <location>
        <begin position="76"/>
        <end position="101"/>
    </location>
</feature>